<dbReference type="NCBIfam" id="TIGR00188">
    <property type="entry name" value="rnpA"/>
    <property type="match status" value="1"/>
</dbReference>
<evidence type="ECO:0000256" key="6">
    <source>
        <dbReference type="HAMAP-Rule" id="MF_00227"/>
    </source>
</evidence>
<evidence type="ECO:0000256" key="2">
    <source>
        <dbReference type="ARBA" id="ARBA00022722"/>
    </source>
</evidence>
<keyword evidence="5 6" id="KW-0694">RNA-binding</keyword>
<evidence type="ECO:0000313" key="9">
    <source>
        <dbReference type="Proteomes" id="UP000092607"/>
    </source>
</evidence>
<protein>
    <recommendedName>
        <fullName evidence="6 7">Ribonuclease P protein component</fullName>
        <shortName evidence="6">RNase P protein</shortName>
        <shortName evidence="6">RNaseP protein</shortName>
        <ecNumber evidence="6 7">3.1.26.5</ecNumber>
    </recommendedName>
    <alternativeName>
        <fullName evidence="6">Protein C5</fullName>
    </alternativeName>
</protein>
<dbReference type="RefSeq" id="WP_065255921.1">
    <property type="nucleotide sequence ID" value="NZ_JARDJM010000040.1"/>
</dbReference>
<dbReference type="OrthoDB" id="9796422at2"/>
<proteinExistence type="inferred from homology"/>
<dbReference type="PANTHER" id="PTHR33992">
    <property type="entry name" value="RIBONUCLEASE P PROTEIN COMPONENT"/>
    <property type="match status" value="1"/>
</dbReference>
<dbReference type="GO" id="GO:0004526">
    <property type="term" value="F:ribonuclease P activity"/>
    <property type="evidence" value="ECO:0007669"/>
    <property type="project" value="UniProtKB-UniRule"/>
</dbReference>
<keyword evidence="3 6" id="KW-0255">Endonuclease</keyword>
<keyword evidence="2 6" id="KW-0540">Nuclease</keyword>
<name>A0A1B8PVC8_MORLA</name>
<dbReference type="EC" id="3.1.26.5" evidence="6 7"/>
<reference evidence="8 9" key="1">
    <citation type="submission" date="2016-06" db="EMBL/GenBank/DDBJ databases">
        <title>Draft genome of Moraxella lacunata CCUG 57757A.</title>
        <authorList>
            <person name="Salva-Serra F."/>
            <person name="Engstrom-Jakobsson H."/>
            <person name="Thorell K."/>
            <person name="Gonzales-Siles L."/>
            <person name="Karlsson R."/>
            <person name="Boulund F."/>
            <person name="Engstrand L."/>
            <person name="Kristiansson E."/>
            <person name="Moore E."/>
        </authorList>
    </citation>
    <scope>NUCLEOTIDE SEQUENCE [LARGE SCALE GENOMIC DNA]</scope>
    <source>
        <strain evidence="8 9">CCUG 57757A</strain>
    </source>
</reference>
<dbReference type="PANTHER" id="PTHR33992:SF1">
    <property type="entry name" value="RIBONUCLEASE P PROTEIN COMPONENT"/>
    <property type="match status" value="1"/>
</dbReference>
<comment type="similarity">
    <text evidence="6">Belongs to the RnpA family.</text>
</comment>
<dbReference type="GO" id="GO:0000049">
    <property type="term" value="F:tRNA binding"/>
    <property type="evidence" value="ECO:0007669"/>
    <property type="project" value="UniProtKB-UniRule"/>
</dbReference>
<evidence type="ECO:0000256" key="3">
    <source>
        <dbReference type="ARBA" id="ARBA00022759"/>
    </source>
</evidence>
<dbReference type="AlphaFoldDB" id="A0A1B8PVC8"/>
<evidence type="ECO:0000256" key="1">
    <source>
        <dbReference type="ARBA" id="ARBA00022694"/>
    </source>
</evidence>
<evidence type="ECO:0000256" key="7">
    <source>
        <dbReference type="NCBIfam" id="TIGR00188"/>
    </source>
</evidence>
<evidence type="ECO:0000256" key="4">
    <source>
        <dbReference type="ARBA" id="ARBA00022801"/>
    </source>
</evidence>
<dbReference type="HAMAP" id="MF_00227">
    <property type="entry name" value="RNase_P"/>
    <property type="match status" value="1"/>
</dbReference>
<keyword evidence="4 6" id="KW-0378">Hydrolase</keyword>
<keyword evidence="1 6" id="KW-0819">tRNA processing</keyword>
<evidence type="ECO:0000256" key="5">
    <source>
        <dbReference type="ARBA" id="ARBA00022884"/>
    </source>
</evidence>
<dbReference type="EMBL" id="LZMS01000118">
    <property type="protein sequence ID" value="OBX59124.1"/>
    <property type="molecule type" value="Genomic_DNA"/>
</dbReference>
<dbReference type="InterPro" id="IPR000100">
    <property type="entry name" value="RNase_P"/>
</dbReference>
<accession>A0A1B8PVC8</accession>
<comment type="caution">
    <text evidence="8">The sequence shown here is derived from an EMBL/GenBank/DDBJ whole genome shotgun (WGS) entry which is preliminary data.</text>
</comment>
<dbReference type="GO" id="GO:0030677">
    <property type="term" value="C:ribonuclease P complex"/>
    <property type="evidence" value="ECO:0007669"/>
    <property type="project" value="TreeGrafter"/>
</dbReference>
<dbReference type="Gene3D" id="3.30.230.10">
    <property type="match status" value="1"/>
</dbReference>
<dbReference type="GO" id="GO:0001682">
    <property type="term" value="P:tRNA 5'-leader removal"/>
    <property type="evidence" value="ECO:0007669"/>
    <property type="project" value="UniProtKB-UniRule"/>
</dbReference>
<dbReference type="InterPro" id="IPR014721">
    <property type="entry name" value="Ribsml_uS5_D2-typ_fold_subgr"/>
</dbReference>
<comment type="function">
    <text evidence="6">RNaseP catalyzes the removal of the 5'-leader sequence from pre-tRNA to produce the mature 5'-terminus. It can also cleave other RNA substrates such as 4.5S RNA. The protein component plays an auxiliary but essential role in vivo by binding to the 5'-leader sequence and broadening the substrate specificity of the ribozyme.</text>
</comment>
<dbReference type="GO" id="GO:0042781">
    <property type="term" value="F:3'-tRNA processing endoribonuclease activity"/>
    <property type="evidence" value="ECO:0007669"/>
    <property type="project" value="TreeGrafter"/>
</dbReference>
<comment type="subunit">
    <text evidence="6">Consists of a catalytic RNA component (M1 or rnpB) and a protein subunit.</text>
</comment>
<comment type="catalytic activity">
    <reaction evidence="6">
        <text>Endonucleolytic cleavage of RNA, removing 5'-extranucleotides from tRNA precursor.</text>
        <dbReference type="EC" id="3.1.26.5"/>
    </reaction>
</comment>
<dbReference type="Pfam" id="PF00825">
    <property type="entry name" value="Ribonuclease_P"/>
    <property type="match status" value="1"/>
</dbReference>
<organism evidence="8 9">
    <name type="scientific">Moraxella lacunata</name>
    <dbReference type="NCBI Taxonomy" id="477"/>
    <lineage>
        <taxon>Bacteria</taxon>
        <taxon>Pseudomonadati</taxon>
        <taxon>Pseudomonadota</taxon>
        <taxon>Gammaproteobacteria</taxon>
        <taxon>Moraxellales</taxon>
        <taxon>Moraxellaceae</taxon>
        <taxon>Moraxella</taxon>
    </lineage>
</organism>
<dbReference type="Proteomes" id="UP000092607">
    <property type="component" value="Unassembled WGS sequence"/>
</dbReference>
<evidence type="ECO:0000313" key="8">
    <source>
        <dbReference type="EMBL" id="OBX59124.1"/>
    </source>
</evidence>
<dbReference type="SUPFAM" id="SSF54211">
    <property type="entry name" value="Ribosomal protein S5 domain 2-like"/>
    <property type="match status" value="1"/>
</dbReference>
<gene>
    <name evidence="6" type="primary">rnpA</name>
    <name evidence="8" type="ORF">A9309_11995</name>
</gene>
<sequence>MTNPQSATPAPPFCFTKAQRLLSPNDFKRVFDNPIKKIHSEHLLLFVQTGMPEQTHARLGLAITKKKVKLAVMRNRLKQLTREYFRHTAPTLGAVDVVLIVKKNYTKETDLHDELIHIFEKLAMLFPSDLSKINQSC</sequence>
<dbReference type="InterPro" id="IPR020568">
    <property type="entry name" value="Ribosomal_Su5_D2-typ_SF"/>
</dbReference>